<dbReference type="EMBL" id="JACCHL010000001">
    <property type="protein sequence ID" value="NYH52050.1"/>
    <property type="molecule type" value="Genomic_DNA"/>
</dbReference>
<evidence type="ECO:0000313" key="3">
    <source>
        <dbReference type="Proteomes" id="UP000584931"/>
    </source>
</evidence>
<organism evidence="2 3">
    <name type="scientific">Nocardiopsis sinuspersici</name>
    <dbReference type="NCBI Taxonomy" id="501010"/>
    <lineage>
        <taxon>Bacteria</taxon>
        <taxon>Bacillati</taxon>
        <taxon>Actinomycetota</taxon>
        <taxon>Actinomycetes</taxon>
        <taxon>Streptosporangiales</taxon>
        <taxon>Nocardiopsidaceae</taxon>
        <taxon>Nocardiopsis</taxon>
    </lineage>
</organism>
<gene>
    <name evidence="2" type="ORF">HNR06_001639</name>
</gene>
<dbReference type="Proteomes" id="UP000584931">
    <property type="component" value="Unassembled WGS sequence"/>
</dbReference>
<feature type="region of interest" description="Disordered" evidence="1">
    <location>
        <begin position="39"/>
        <end position="90"/>
    </location>
</feature>
<protein>
    <submittedName>
        <fullName evidence="2">Uncharacterized protein</fullName>
    </submittedName>
</protein>
<comment type="caution">
    <text evidence="2">The sequence shown here is derived from an EMBL/GenBank/DDBJ whole genome shotgun (WGS) entry which is preliminary data.</text>
</comment>
<feature type="compositionally biased region" description="Basic and acidic residues" evidence="1">
    <location>
        <begin position="57"/>
        <end position="76"/>
    </location>
</feature>
<accession>A0A7Z0BJG0</accession>
<evidence type="ECO:0000256" key="1">
    <source>
        <dbReference type="SAM" id="MobiDB-lite"/>
    </source>
</evidence>
<dbReference type="AlphaFoldDB" id="A0A7Z0BJG0"/>
<name>A0A7Z0BJG0_9ACTN</name>
<evidence type="ECO:0000313" key="2">
    <source>
        <dbReference type="EMBL" id="NYH52050.1"/>
    </source>
</evidence>
<dbReference type="RefSeq" id="WP_179809669.1">
    <property type="nucleotide sequence ID" value="NZ_JACCHL010000001.1"/>
</dbReference>
<sequence length="152" mass="16023">MVTMVAGVLPRPARHVTALLTSVLLLVILSFPVASGVGRPASPSSLPPHGLLSAPEHTPDQAAERDRATPRERAELSENPMVTVGPPASTCDQRSVLRDLPDAVPSCALRLAVWDQPWWPLPPLASDPLPEEVAHGALPPARAPPLTANTTV</sequence>
<feature type="compositionally biased region" description="Low complexity" evidence="1">
    <location>
        <begin position="40"/>
        <end position="55"/>
    </location>
</feature>
<reference evidence="2 3" key="1">
    <citation type="submission" date="2020-07" db="EMBL/GenBank/DDBJ databases">
        <title>Sequencing the genomes of 1000 actinobacteria strains.</title>
        <authorList>
            <person name="Klenk H.-P."/>
        </authorList>
    </citation>
    <scope>NUCLEOTIDE SEQUENCE [LARGE SCALE GENOMIC DNA]</scope>
    <source>
        <strain evidence="2 3">DSM 45278</strain>
    </source>
</reference>
<proteinExistence type="predicted"/>